<keyword evidence="2" id="KW-0472">Membrane</keyword>
<feature type="region of interest" description="Disordered" evidence="1">
    <location>
        <begin position="606"/>
        <end position="627"/>
    </location>
</feature>
<keyword evidence="2" id="KW-0812">Transmembrane</keyword>
<dbReference type="Proteomes" id="UP000078561">
    <property type="component" value="Unassembled WGS sequence"/>
</dbReference>
<gene>
    <name evidence="3" type="primary">ABSGL_06795.1 scaffold 8678</name>
</gene>
<dbReference type="AlphaFoldDB" id="A0A168NRK7"/>
<evidence type="ECO:0000256" key="1">
    <source>
        <dbReference type="SAM" id="MobiDB-lite"/>
    </source>
</evidence>
<dbReference type="InParanoid" id="A0A168NRK7"/>
<keyword evidence="4" id="KW-1185">Reference proteome</keyword>
<proteinExistence type="predicted"/>
<keyword evidence="2" id="KW-1133">Transmembrane helix</keyword>
<accession>A0A168NRK7</accession>
<name>A0A168NRK7_ABSGL</name>
<reference evidence="3" key="1">
    <citation type="submission" date="2016-04" db="EMBL/GenBank/DDBJ databases">
        <authorList>
            <person name="Evans L.H."/>
            <person name="Alamgir A."/>
            <person name="Owens N."/>
            <person name="Weber N.D."/>
            <person name="Virtaneva K."/>
            <person name="Barbian K."/>
            <person name="Babar A."/>
            <person name="Rosenke K."/>
        </authorList>
    </citation>
    <scope>NUCLEOTIDE SEQUENCE [LARGE SCALE GENOMIC DNA]</scope>
    <source>
        <strain evidence="3">CBS 101.48</strain>
    </source>
</reference>
<evidence type="ECO:0000313" key="3">
    <source>
        <dbReference type="EMBL" id="SAM01058.1"/>
    </source>
</evidence>
<evidence type="ECO:0000313" key="4">
    <source>
        <dbReference type="Proteomes" id="UP000078561"/>
    </source>
</evidence>
<dbReference type="STRING" id="4829.A0A168NRK7"/>
<sequence length="641" mass="72815">MVNMPVDGDSRFHSILTYNDYNTVWNRDINAAHNNMPLLPYLSTASIAPPPFVVLMLLLLLLRLLLLLLVLLLFLFFNDVTKHINLTDFFDLPSDISFKRYLLHLKTKGITLEEKNWKSYRHWYLRDADYALSKEGICDNRRRSTMLKASTDAVKAMKTDDLKSTLKDISTERSITINKYPANNLTNNVTGGVQLTAFSSQMSLPQPLEQQQQPLEQQQQEHDQISDEIDLENIVAHQPDHRALLFAWAYLLETGNKEGLRDFMELNDHGIQHLAAALPASLGERLDQGATKLLMRHTDLDKEDLVLVRLLLSRIVNTMSSSLARKTSKVIGRDVYENLVSLRATRLSREPLDKPTEESLDTIIDLCIEKGSVAAEIAICGIKSRLLEQDPKSSHLIAVKALEYVVTHMEVWAKVEKTSEAAHYGRFCCLFEVIFMDTDIRMTSGDTTSTTTKAFRMINERDFGTPTKDSVCGWKIDGIIGYKDLELCLSECKPMSASPFTALKQQTKNLRSNGRIHHHLKLFSDPNEEVEVYGLDWHGNNGVMYVLCDIDDALVASKVGNLTIPTECYDLGSFKETIALLFDLKKHLQSLLRKYRPRQLQRKRDIARAFDDSSPPSTPPSMYQATNDPAIFFSPAKRRSF</sequence>
<dbReference type="OrthoDB" id="2267950at2759"/>
<protein>
    <submittedName>
        <fullName evidence="3">Uncharacterized protein</fullName>
    </submittedName>
</protein>
<feature type="transmembrane region" description="Helical" evidence="2">
    <location>
        <begin position="52"/>
        <end position="77"/>
    </location>
</feature>
<evidence type="ECO:0000256" key="2">
    <source>
        <dbReference type="SAM" id="Phobius"/>
    </source>
</evidence>
<dbReference type="EMBL" id="LT553503">
    <property type="protein sequence ID" value="SAM01058.1"/>
    <property type="molecule type" value="Genomic_DNA"/>
</dbReference>
<organism evidence="3">
    <name type="scientific">Absidia glauca</name>
    <name type="common">Pin mould</name>
    <dbReference type="NCBI Taxonomy" id="4829"/>
    <lineage>
        <taxon>Eukaryota</taxon>
        <taxon>Fungi</taxon>
        <taxon>Fungi incertae sedis</taxon>
        <taxon>Mucoromycota</taxon>
        <taxon>Mucoromycotina</taxon>
        <taxon>Mucoromycetes</taxon>
        <taxon>Mucorales</taxon>
        <taxon>Cunninghamellaceae</taxon>
        <taxon>Absidia</taxon>
    </lineage>
</organism>